<keyword evidence="3" id="KW-1185">Reference proteome</keyword>
<dbReference type="AlphaFoldDB" id="A0A9P8AFP4"/>
<evidence type="ECO:0000256" key="1">
    <source>
        <dbReference type="SAM" id="Phobius"/>
    </source>
</evidence>
<keyword evidence="1" id="KW-0812">Transmembrane</keyword>
<dbReference type="Proteomes" id="UP001049176">
    <property type="component" value="Chromosome 1"/>
</dbReference>
<proteinExistence type="predicted"/>
<keyword evidence="1" id="KW-1133">Transmembrane helix</keyword>
<gene>
    <name evidence="2" type="ORF">E1B28_001710</name>
</gene>
<evidence type="ECO:0000313" key="2">
    <source>
        <dbReference type="EMBL" id="KAG7099912.1"/>
    </source>
</evidence>
<accession>A0A9P8AFP4</accession>
<dbReference type="KEGG" id="more:E1B28_001710"/>
<comment type="caution">
    <text evidence="2">The sequence shown here is derived from an EMBL/GenBank/DDBJ whole genome shotgun (WGS) entry which is preliminary data.</text>
</comment>
<dbReference type="GeneID" id="66070786"/>
<feature type="transmembrane region" description="Helical" evidence="1">
    <location>
        <begin position="12"/>
        <end position="37"/>
    </location>
</feature>
<dbReference type="EMBL" id="CM032181">
    <property type="protein sequence ID" value="KAG7099912.1"/>
    <property type="molecule type" value="Genomic_DNA"/>
</dbReference>
<dbReference type="OrthoDB" id="2681808at2759"/>
<keyword evidence="1" id="KW-0472">Membrane</keyword>
<sequence length="56" mass="6366">MPPLRPDLDLSIGAIEIALNISAFLAGCATIQTYTYYRNFPSDRLFMKVLVWPNTF</sequence>
<organism evidence="2 3">
    <name type="scientific">Marasmius oreades</name>
    <name type="common">fairy-ring Marasmius</name>
    <dbReference type="NCBI Taxonomy" id="181124"/>
    <lineage>
        <taxon>Eukaryota</taxon>
        <taxon>Fungi</taxon>
        <taxon>Dikarya</taxon>
        <taxon>Basidiomycota</taxon>
        <taxon>Agaricomycotina</taxon>
        <taxon>Agaricomycetes</taxon>
        <taxon>Agaricomycetidae</taxon>
        <taxon>Agaricales</taxon>
        <taxon>Marasmiineae</taxon>
        <taxon>Marasmiaceae</taxon>
        <taxon>Marasmius</taxon>
    </lineage>
</organism>
<dbReference type="RefSeq" id="XP_043016382.1">
    <property type="nucleotide sequence ID" value="XM_043147668.1"/>
</dbReference>
<name>A0A9P8AFP4_9AGAR</name>
<reference evidence="2" key="1">
    <citation type="journal article" date="2021" name="Genome Biol. Evol.">
        <title>The assembled and annotated genome of the fairy-ring fungus Marasmius oreades.</title>
        <authorList>
            <person name="Hiltunen M."/>
            <person name="Ament-Velasquez S.L."/>
            <person name="Johannesson H."/>
        </authorList>
    </citation>
    <scope>NUCLEOTIDE SEQUENCE</scope>
    <source>
        <strain evidence="2">03SP1</strain>
    </source>
</reference>
<protein>
    <submittedName>
        <fullName evidence="2">Uncharacterized protein</fullName>
    </submittedName>
</protein>
<dbReference type="PROSITE" id="PS51257">
    <property type="entry name" value="PROKAR_LIPOPROTEIN"/>
    <property type="match status" value="1"/>
</dbReference>
<evidence type="ECO:0000313" key="3">
    <source>
        <dbReference type="Proteomes" id="UP001049176"/>
    </source>
</evidence>